<keyword evidence="2" id="KW-1185">Reference proteome</keyword>
<dbReference type="EMBL" id="CALNXJ010000042">
    <property type="protein sequence ID" value="CAH3146875.1"/>
    <property type="molecule type" value="Genomic_DNA"/>
</dbReference>
<comment type="caution">
    <text evidence="1">The sequence shown here is derived from an EMBL/GenBank/DDBJ whole genome shotgun (WGS) entry which is preliminary data.</text>
</comment>
<name>A0AAU9XGD0_9CNID</name>
<proteinExistence type="predicted"/>
<evidence type="ECO:0000313" key="2">
    <source>
        <dbReference type="Proteomes" id="UP001159428"/>
    </source>
</evidence>
<gene>
    <name evidence="1" type="ORF">PMEA_00023138</name>
</gene>
<reference evidence="1 2" key="1">
    <citation type="submission" date="2022-05" db="EMBL/GenBank/DDBJ databases">
        <authorList>
            <consortium name="Genoscope - CEA"/>
            <person name="William W."/>
        </authorList>
    </citation>
    <scope>NUCLEOTIDE SEQUENCE [LARGE SCALE GENOMIC DNA]</scope>
</reference>
<evidence type="ECO:0000313" key="1">
    <source>
        <dbReference type="EMBL" id="CAH3146875.1"/>
    </source>
</evidence>
<protein>
    <recommendedName>
        <fullName evidence="3">Glycosyltransferase family 92 protein</fullName>
    </recommendedName>
</protein>
<evidence type="ECO:0008006" key="3">
    <source>
        <dbReference type="Google" id="ProtNLM"/>
    </source>
</evidence>
<dbReference type="SUPFAM" id="SSF53448">
    <property type="entry name" value="Nucleotide-diphospho-sugar transferases"/>
    <property type="match status" value="1"/>
</dbReference>
<accession>A0AAU9XGD0</accession>
<organism evidence="1 2">
    <name type="scientific">Pocillopora meandrina</name>
    <dbReference type="NCBI Taxonomy" id="46732"/>
    <lineage>
        <taxon>Eukaryota</taxon>
        <taxon>Metazoa</taxon>
        <taxon>Cnidaria</taxon>
        <taxon>Anthozoa</taxon>
        <taxon>Hexacorallia</taxon>
        <taxon>Scleractinia</taxon>
        <taxon>Astrocoeniina</taxon>
        <taxon>Pocilloporidae</taxon>
        <taxon>Pocillopora</taxon>
    </lineage>
</organism>
<dbReference type="Proteomes" id="UP001159428">
    <property type="component" value="Unassembled WGS sequence"/>
</dbReference>
<dbReference type="InterPro" id="IPR029044">
    <property type="entry name" value="Nucleotide-diphossugar_trans"/>
</dbReference>
<feature type="non-terminal residue" evidence="1">
    <location>
        <position position="1"/>
    </location>
</feature>
<dbReference type="AlphaFoldDB" id="A0AAU9XGD0"/>
<sequence>NTLFIVGEIISRKVVPTQATATEKAKTSSSSKVFIYLTQTEQCLPSNLASSSEIGDPETCNCDVIVLSYRMKCQVQKSPHITYLFYPDTGWGTGRNVLYFAAITRSPKYHYYIFMDDDVVLHFNSFASPQIKRLPPFRVFEQWLLDYEPVVGVVDYKGHHGAIWTNERRKKICNKTDSPLVIPTVWYDALLNAFHYKSIEHLFPYRTHYESTSWWASQRYLFSAVELIFRGQALLFVPVTTGNSKHRSYPRSLKNENTRWRDYINTIRQEAPLIYRNRTLFEDFRQNLEGYVINTRTYFMNVTRHQHIKPYAHFDSQSEI</sequence>